<name>A0A0L8L4G6_9ACTN</name>
<comment type="caution">
    <text evidence="2">The sequence shown here is derived from an EMBL/GenBank/DDBJ whole genome shotgun (WGS) entry which is preliminary data.</text>
</comment>
<dbReference type="EMBL" id="LGUS01000177">
    <property type="protein sequence ID" value="KOG32966.1"/>
    <property type="molecule type" value="Genomic_DNA"/>
</dbReference>
<protein>
    <recommendedName>
        <fullName evidence="4">MarR family transcriptional regulator</fullName>
    </recommendedName>
</protein>
<evidence type="ECO:0000313" key="3">
    <source>
        <dbReference type="Proteomes" id="UP000037251"/>
    </source>
</evidence>
<reference evidence="3" key="1">
    <citation type="submission" date="2015-07" db="EMBL/GenBank/DDBJ databases">
        <authorList>
            <person name="Ju K.-S."/>
            <person name="Doroghazi J.R."/>
            <person name="Metcalf W.W."/>
        </authorList>
    </citation>
    <scope>NUCLEOTIDE SEQUENCE [LARGE SCALE GENOMIC DNA]</scope>
    <source>
        <strain evidence="3">NRRL 2290</strain>
    </source>
</reference>
<sequence length="276" mass="28932">MSGYEPLAPALTACGHEGFTGELRIAGSPGGTFHFRDGLVVAVESPGAPGPEALLLRSGRVSGEQWAELVRESGGSRWPATALVAHGYAGAAQLRVVCSMALHDAAFAIVAGRVEGCERALVAEPFAQVPVGEQPARLLREAARKLAAVAGLPHPVRPDRDRPVPASGGRGGNPSALRLELLAHADGRRTARDLSFRTGRGVYTVTVEVARMLAEGLLELPGTPAPLPVLRMSPDGQGVRRRPPPAEPVPPTPPAGTELPRRKPGGFFRIRNGIPK</sequence>
<proteinExistence type="predicted"/>
<organism evidence="2 3">
    <name type="scientific">Streptomyces resistomycificus</name>
    <dbReference type="NCBI Taxonomy" id="67356"/>
    <lineage>
        <taxon>Bacteria</taxon>
        <taxon>Bacillati</taxon>
        <taxon>Actinomycetota</taxon>
        <taxon>Actinomycetes</taxon>
        <taxon>Kitasatosporales</taxon>
        <taxon>Streptomycetaceae</taxon>
        <taxon>Streptomyces</taxon>
        <taxon>Streptomyces aurantiacus group</taxon>
    </lineage>
</organism>
<dbReference type="STRING" id="67356.AQJ84_34165"/>
<gene>
    <name evidence="2" type="ORF">ADK37_24970</name>
</gene>
<dbReference type="RefSeq" id="WP_053192143.1">
    <property type="nucleotide sequence ID" value="NZ_KQ949002.1"/>
</dbReference>
<dbReference type="OrthoDB" id="4550778at2"/>
<feature type="region of interest" description="Disordered" evidence="1">
    <location>
        <begin position="232"/>
        <end position="276"/>
    </location>
</feature>
<keyword evidence="3" id="KW-1185">Reference proteome</keyword>
<dbReference type="PATRIC" id="fig|67356.5.peg.5333"/>
<dbReference type="Proteomes" id="UP000037251">
    <property type="component" value="Unassembled WGS sequence"/>
</dbReference>
<feature type="region of interest" description="Disordered" evidence="1">
    <location>
        <begin position="153"/>
        <end position="175"/>
    </location>
</feature>
<accession>A0A0L8L4G6</accession>
<evidence type="ECO:0008006" key="4">
    <source>
        <dbReference type="Google" id="ProtNLM"/>
    </source>
</evidence>
<evidence type="ECO:0000256" key="1">
    <source>
        <dbReference type="SAM" id="MobiDB-lite"/>
    </source>
</evidence>
<dbReference type="AlphaFoldDB" id="A0A0L8L4G6"/>
<evidence type="ECO:0000313" key="2">
    <source>
        <dbReference type="EMBL" id="KOG32966.1"/>
    </source>
</evidence>
<feature type="compositionally biased region" description="Pro residues" evidence="1">
    <location>
        <begin position="245"/>
        <end position="254"/>
    </location>
</feature>
<dbReference type="eggNOG" id="ENOG50336WV">
    <property type="taxonomic scope" value="Bacteria"/>
</dbReference>